<dbReference type="Gene3D" id="3.30.43.10">
    <property type="entry name" value="Uridine Diphospho-n-acetylenolpyruvylglucosamine Reductase, domain 2"/>
    <property type="match status" value="1"/>
</dbReference>
<dbReference type="Gene3D" id="3.30.465.10">
    <property type="match status" value="1"/>
</dbReference>
<dbReference type="SUPFAM" id="SSF56176">
    <property type="entry name" value="FAD-binding/transporter-associated domain-like"/>
    <property type="match status" value="1"/>
</dbReference>
<evidence type="ECO:0000256" key="2">
    <source>
        <dbReference type="SAM" id="SignalP"/>
    </source>
</evidence>
<dbReference type="Gramene" id="ERN14602">
    <property type="protein sequence ID" value="ERN14602"/>
    <property type="gene ID" value="AMTR_s00038p00163940"/>
</dbReference>
<feature type="domain" description="FAD-binding PCMH-type" evidence="3">
    <location>
        <begin position="72"/>
        <end position="247"/>
    </location>
</feature>
<organism evidence="4 5">
    <name type="scientific">Amborella trichopoda</name>
    <dbReference type="NCBI Taxonomy" id="13333"/>
    <lineage>
        <taxon>Eukaryota</taxon>
        <taxon>Viridiplantae</taxon>
        <taxon>Streptophyta</taxon>
        <taxon>Embryophyta</taxon>
        <taxon>Tracheophyta</taxon>
        <taxon>Spermatophyta</taxon>
        <taxon>Magnoliopsida</taxon>
        <taxon>Amborellales</taxon>
        <taxon>Amborellaceae</taxon>
        <taxon>Amborella</taxon>
    </lineage>
</organism>
<dbReference type="InterPro" id="IPR016167">
    <property type="entry name" value="FAD-bd_PCMH_sub1"/>
</dbReference>
<dbReference type="GO" id="GO:0071949">
    <property type="term" value="F:FAD binding"/>
    <property type="evidence" value="ECO:0007669"/>
    <property type="project" value="InterPro"/>
</dbReference>
<keyword evidence="5" id="KW-1185">Reference proteome</keyword>
<dbReference type="PROSITE" id="PS51387">
    <property type="entry name" value="FAD_PCMH"/>
    <property type="match status" value="1"/>
</dbReference>
<protein>
    <recommendedName>
        <fullName evidence="3">FAD-binding PCMH-type domain-containing protein</fullName>
    </recommendedName>
</protein>
<dbReference type="OMA" id="AMICCKS"/>
<gene>
    <name evidence="4" type="ORF">AMTR_s00038p00163940</name>
</gene>
<dbReference type="InterPro" id="IPR006094">
    <property type="entry name" value="Oxid_FAD_bind_N"/>
</dbReference>
<accession>U5CZQ5</accession>
<dbReference type="STRING" id="13333.U5CZQ5"/>
<sequence>MVTLATFVIVALLNPYSLLKASPSMASTLESGLLDCFGKNRLTNYTTINSRPQICYKLLNFSLQNLRFTEPSVPMPYVIVLPSSNIQVQHAVVCSRQHGWLIHARCGGHSYEGFSSTGDSPFVIIDQMNLNKVEVDVAEGTAWIGGGTTLAEAYYHIANASKDRYGFSAGTCPTVGSGGHISGGGFGHMSRKFRLVADNILDALVVNVVGLLLNRTTMGDGMFWAIRGSGGGSWGMVVAWKLRLADINRNVTFFQTNRAGKKTVVNLAHMWQAIAHT</sequence>
<keyword evidence="2" id="KW-0732">Signal</keyword>
<dbReference type="InterPro" id="IPR036318">
    <property type="entry name" value="FAD-bd_PCMH-like_sf"/>
</dbReference>
<evidence type="ECO:0000256" key="1">
    <source>
        <dbReference type="ARBA" id="ARBA00001974"/>
    </source>
</evidence>
<feature type="signal peptide" evidence="2">
    <location>
        <begin position="1"/>
        <end position="21"/>
    </location>
</feature>
<proteinExistence type="predicted"/>
<comment type="cofactor">
    <cofactor evidence="1">
        <name>FAD</name>
        <dbReference type="ChEBI" id="CHEBI:57692"/>
    </cofactor>
</comment>
<dbReference type="HOGENOM" id="CLU_018354_6_3_1"/>
<dbReference type="Proteomes" id="UP000017836">
    <property type="component" value="Unassembled WGS sequence"/>
</dbReference>
<feature type="chain" id="PRO_5004658801" description="FAD-binding PCMH-type domain-containing protein" evidence="2">
    <location>
        <begin position="22"/>
        <end position="277"/>
    </location>
</feature>
<dbReference type="Pfam" id="PF01565">
    <property type="entry name" value="FAD_binding_4"/>
    <property type="match status" value="1"/>
</dbReference>
<dbReference type="PANTHER" id="PTHR32448">
    <property type="entry name" value="OS08G0158400 PROTEIN"/>
    <property type="match status" value="1"/>
</dbReference>
<dbReference type="AlphaFoldDB" id="U5CZQ5"/>
<name>U5CZQ5_AMBTC</name>
<reference evidence="5" key="1">
    <citation type="journal article" date="2013" name="Science">
        <title>The Amborella genome and the evolution of flowering plants.</title>
        <authorList>
            <consortium name="Amborella Genome Project"/>
        </authorList>
    </citation>
    <scope>NUCLEOTIDE SEQUENCE [LARGE SCALE GENOMIC DNA]</scope>
</reference>
<evidence type="ECO:0000313" key="4">
    <source>
        <dbReference type="EMBL" id="ERN14602.1"/>
    </source>
</evidence>
<dbReference type="InterPro" id="IPR016166">
    <property type="entry name" value="FAD-bd_PCMH"/>
</dbReference>
<evidence type="ECO:0000259" key="3">
    <source>
        <dbReference type="PROSITE" id="PS51387"/>
    </source>
</evidence>
<dbReference type="EMBL" id="KI392532">
    <property type="protein sequence ID" value="ERN14602.1"/>
    <property type="molecule type" value="Genomic_DNA"/>
</dbReference>
<dbReference type="InterPro" id="IPR016169">
    <property type="entry name" value="FAD-bd_PCMH_sub2"/>
</dbReference>
<evidence type="ECO:0000313" key="5">
    <source>
        <dbReference type="Proteomes" id="UP000017836"/>
    </source>
</evidence>